<sequence>MSKMIIRLIVAFGILVLLAGCFKGEQSSKEVDPPQNAEAVNGEETADDEAANEEDAAAPPEEAEDTVSRELYLIDSNGMVASQMIELPIPETNQVAQQVIEYMVKGGPITPMLPNGFQAVLPEDTEVLGIDLQEDGTIVVDLSGEFSDYEAASELPILEAVTHTLTQFENVNKVKLRVDGVDLKEMPVNGTPINNGYTRAKGINLTNNDTLDYFNSSPVTMFYPVEQENNRYYVPVTQYVEMDDENDLTGVVNELVDGPGYQNHVVNVFSPEAALTADPVIEEGVVHLTFNEGILMDSEQNIISDEVMETMVRTLTQRPNIDAVNVQVENVDEVFNENGEPYSAPVSADIYTPSEEL</sequence>
<protein>
    <submittedName>
        <fullName evidence="3">Spore germination protein GerM</fullName>
    </submittedName>
</protein>
<evidence type="ECO:0000313" key="3">
    <source>
        <dbReference type="EMBL" id="CEI83923.1"/>
    </source>
</evidence>
<gene>
    <name evidence="3" type="primary">gerM</name>
    <name evidence="3" type="ORF">BN997_03851</name>
</gene>
<evidence type="ECO:0000256" key="1">
    <source>
        <dbReference type="SAM" id="MobiDB-lite"/>
    </source>
</evidence>
<reference evidence="3 4" key="1">
    <citation type="submission" date="2014-11" db="EMBL/GenBank/DDBJ databases">
        <authorList>
            <person name="Urmite Genomes Urmite Genomes"/>
        </authorList>
    </citation>
    <scope>NUCLEOTIDE SEQUENCE [LARGE SCALE GENOMIC DNA]</scope>
    <source>
        <strain evidence="3 4">Oc5</strain>
    </source>
</reference>
<feature type="region of interest" description="Disordered" evidence="1">
    <location>
        <begin position="26"/>
        <end position="67"/>
    </location>
</feature>
<dbReference type="AlphaFoldDB" id="A0A0A1MLH8"/>
<dbReference type="EMBL" id="CDGG01000001">
    <property type="protein sequence ID" value="CEI83923.1"/>
    <property type="molecule type" value="Genomic_DNA"/>
</dbReference>
<feature type="domain" description="GerMN" evidence="2">
    <location>
        <begin position="96"/>
        <end position="187"/>
    </location>
</feature>
<dbReference type="InterPro" id="IPR019606">
    <property type="entry name" value="GerMN"/>
</dbReference>
<dbReference type="Pfam" id="PF10646">
    <property type="entry name" value="Germane"/>
    <property type="match status" value="2"/>
</dbReference>
<dbReference type="STRING" id="545501.BN997_03851"/>
<feature type="domain" description="GerMN" evidence="2">
    <location>
        <begin position="248"/>
        <end position="335"/>
    </location>
</feature>
<dbReference type="PROSITE" id="PS51257">
    <property type="entry name" value="PROKAR_LIPOPROTEIN"/>
    <property type="match status" value="1"/>
</dbReference>
<organism evidence="3 4">
    <name type="scientific">Oceanobacillus oncorhynchi</name>
    <dbReference type="NCBI Taxonomy" id="545501"/>
    <lineage>
        <taxon>Bacteria</taxon>
        <taxon>Bacillati</taxon>
        <taxon>Bacillota</taxon>
        <taxon>Bacilli</taxon>
        <taxon>Bacillales</taxon>
        <taxon>Bacillaceae</taxon>
        <taxon>Oceanobacillus</taxon>
    </lineage>
</organism>
<name>A0A0A1MLH8_9BACI</name>
<accession>A0A0A1MLH8</accession>
<keyword evidence="4" id="KW-1185">Reference proteome</keyword>
<proteinExistence type="predicted"/>
<dbReference type="RefSeq" id="WP_042534425.1">
    <property type="nucleotide sequence ID" value="NZ_CAXOIH010000027.1"/>
</dbReference>
<evidence type="ECO:0000313" key="4">
    <source>
        <dbReference type="Proteomes" id="UP000040453"/>
    </source>
</evidence>
<dbReference type="SMART" id="SM00909">
    <property type="entry name" value="Germane"/>
    <property type="match status" value="2"/>
</dbReference>
<dbReference type="Proteomes" id="UP000040453">
    <property type="component" value="Unassembled WGS sequence"/>
</dbReference>
<feature type="compositionally biased region" description="Acidic residues" evidence="1">
    <location>
        <begin position="44"/>
        <end position="65"/>
    </location>
</feature>
<evidence type="ECO:0000259" key="2">
    <source>
        <dbReference type="SMART" id="SM00909"/>
    </source>
</evidence>
<feature type="region of interest" description="Disordered" evidence="1">
    <location>
        <begin position="338"/>
        <end position="357"/>
    </location>
</feature>
<dbReference type="OrthoDB" id="1715058at2"/>